<evidence type="ECO:0000313" key="2">
    <source>
        <dbReference type="Proteomes" id="UP000295087"/>
    </source>
</evidence>
<accession>A0A4R6NYK4</accession>
<gene>
    <name evidence="1" type="ORF">DFR75_11626</name>
</gene>
<dbReference type="Proteomes" id="UP000295087">
    <property type="component" value="Unassembled WGS sequence"/>
</dbReference>
<dbReference type="AlphaFoldDB" id="A0A4R6NYK4"/>
<sequence>MGHPVDSIHRLQVTGRNRCNDVIEIHGHRRAGVAIDRGGSQLRQDQPMPDSRLHELTVSVVLDHDHDHVFDRIQLDAGDTKAAPVLANDQSSDQPFYFPGCAARRIGSQSSVSDLQQRTRSQGKQN</sequence>
<reference evidence="1 2" key="1">
    <citation type="submission" date="2019-03" db="EMBL/GenBank/DDBJ databases">
        <title>Genomic Encyclopedia of Type Strains, Phase IV (KMG-IV): sequencing the most valuable type-strain genomes for metagenomic binning, comparative biology and taxonomic classification.</title>
        <authorList>
            <person name="Goeker M."/>
        </authorList>
    </citation>
    <scope>NUCLEOTIDE SEQUENCE [LARGE SCALE GENOMIC DNA]</scope>
    <source>
        <strain evidence="1 2">DSM 44496</strain>
    </source>
</reference>
<protein>
    <submittedName>
        <fullName evidence="1">Uncharacterized protein</fullName>
    </submittedName>
</protein>
<organism evidence="1 2">
    <name type="scientific">Nocardia ignorata</name>
    <dbReference type="NCBI Taxonomy" id="145285"/>
    <lineage>
        <taxon>Bacteria</taxon>
        <taxon>Bacillati</taxon>
        <taxon>Actinomycetota</taxon>
        <taxon>Actinomycetes</taxon>
        <taxon>Mycobacteriales</taxon>
        <taxon>Nocardiaceae</taxon>
        <taxon>Nocardia</taxon>
    </lineage>
</organism>
<dbReference type="EMBL" id="SNXK01000016">
    <property type="protein sequence ID" value="TDP28628.1"/>
    <property type="molecule type" value="Genomic_DNA"/>
</dbReference>
<name>A0A4R6NYK4_NOCIG</name>
<proteinExistence type="predicted"/>
<keyword evidence="2" id="KW-1185">Reference proteome</keyword>
<comment type="caution">
    <text evidence="1">The sequence shown here is derived from an EMBL/GenBank/DDBJ whole genome shotgun (WGS) entry which is preliminary data.</text>
</comment>
<evidence type="ECO:0000313" key="1">
    <source>
        <dbReference type="EMBL" id="TDP28628.1"/>
    </source>
</evidence>